<dbReference type="InterPro" id="IPR036397">
    <property type="entry name" value="RNaseH_sf"/>
</dbReference>
<name>A0A0B3RWL3_9RHOB</name>
<protein>
    <submittedName>
        <fullName evidence="2">RNase H</fullName>
    </submittedName>
</protein>
<gene>
    <name evidence="2" type="ORF">OA50_04509</name>
</gene>
<dbReference type="SUPFAM" id="SSF53098">
    <property type="entry name" value="Ribonuclease H-like"/>
    <property type="match status" value="1"/>
</dbReference>
<dbReference type="AlphaFoldDB" id="A0A0B3RWL3"/>
<evidence type="ECO:0000313" key="2">
    <source>
        <dbReference type="EMBL" id="KHQ51138.1"/>
    </source>
</evidence>
<dbReference type="Pfam" id="PF13456">
    <property type="entry name" value="RVT_3"/>
    <property type="match status" value="1"/>
</dbReference>
<proteinExistence type="predicted"/>
<dbReference type="GO" id="GO:0004523">
    <property type="term" value="F:RNA-DNA hybrid ribonuclease activity"/>
    <property type="evidence" value="ECO:0007669"/>
    <property type="project" value="InterPro"/>
</dbReference>
<dbReference type="OrthoDB" id="9871405at2"/>
<dbReference type="EMBL" id="JSUQ01000020">
    <property type="protein sequence ID" value="KHQ51138.1"/>
    <property type="molecule type" value="Genomic_DNA"/>
</dbReference>
<dbReference type="Proteomes" id="UP000030960">
    <property type="component" value="Unassembled WGS sequence"/>
</dbReference>
<dbReference type="Gene3D" id="3.30.420.10">
    <property type="entry name" value="Ribonuclease H-like superfamily/Ribonuclease H"/>
    <property type="match status" value="1"/>
</dbReference>
<feature type="domain" description="RNase H type-1" evidence="1">
    <location>
        <begin position="9"/>
        <end position="99"/>
    </location>
</feature>
<dbReference type="InterPro" id="IPR012337">
    <property type="entry name" value="RNaseH-like_sf"/>
</dbReference>
<organism evidence="2 3">
    <name type="scientific">Mameliella alba</name>
    <dbReference type="NCBI Taxonomy" id="561184"/>
    <lineage>
        <taxon>Bacteria</taxon>
        <taxon>Pseudomonadati</taxon>
        <taxon>Pseudomonadota</taxon>
        <taxon>Alphaproteobacteria</taxon>
        <taxon>Rhodobacterales</taxon>
        <taxon>Roseobacteraceae</taxon>
        <taxon>Mameliella</taxon>
    </lineage>
</organism>
<dbReference type="InterPro" id="IPR002156">
    <property type="entry name" value="RNaseH_domain"/>
</dbReference>
<keyword evidence="3" id="KW-1185">Reference proteome</keyword>
<comment type="caution">
    <text evidence="2">The sequence shown here is derived from an EMBL/GenBank/DDBJ whole genome shotgun (WGS) entry which is preliminary data.</text>
</comment>
<dbReference type="GO" id="GO:0003676">
    <property type="term" value="F:nucleic acid binding"/>
    <property type="evidence" value="ECO:0007669"/>
    <property type="project" value="InterPro"/>
</dbReference>
<evidence type="ECO:0000259" key="1">
    <source>
        <dbReference type="Pfam" id="PF13456"/>
    </source>
</evidence>
<reference evidence="2 3" key="1">
    <citation type="submission" date="2014-10" db="EMBL/GenBank/DDBJ databases">
        <title>Genome sequence of Ponticoccus sp. strain UMTAT08 isolated from clonal culture of toxic dinoflagellate Alexandrium tamiyavanichii.</title>
        <authorList>
            <person name="Gan H.Y."/>
            <person name="Muhd D.-D."/>
            <person name="Mohd Noor M.E."/>
            <person name="Yeong Y.S."/>
            <person name="Usup G."/>
        </authorList>
    </citation>
    <scope>NUCLEOTIDE SEQUENCE [LARGE SCALE GENOMIC DNA]</scope>
    <source>
        <strain evidence="2 3">UMTAT08</strain>
    </source>
</reference>
<accession>A0A0B3RWL3</accession>
<dbReference type="RefSeq" id="WP_082024735.1">
    <property type="nucleotide sequence ID" value="NZ_JSUQ01000020.1"/>
</dbReference>
<evidence type="ECO:0000313" key="3">
    <source>
        <dbReference type="Proteomes" id="UP000030960"/>
    </source>
</evidence>
<sequence length="144" mass="15891">MTRATVITDASFCDRTKAAGWAAWVRIDGMAEPIKRYGSFSDAVSTSSEAEKKAALNGIWIAAQYGATEILLQSDCLAVVHLIDGTTKKRAPLDQWHRWCASIGILGLDLKSRHVRGHTSKKDARSHVNRWCDKHANKARMGKA</sequence>